<sequence length="80" mass="8309">MEALASALEGGLFVNDDLVDVAGSGDHDTLGVGQTADVETWHQAEGEVDDFEVLARFDPLDAGRGDDQRLGLGVVGVEPA</sequence>
<proteinExistence type="predicted"/>
<organism evidence="1 2">
    <name type="scientific">Scyliorhinus torazame</name>
    <name type="common">Cloudy catshark</name>
    <name type="synonym">Catulus torazame</name>
    <dbReference type="NCBI Taxonomy" id="75743"/>
    <lineage>
        <taxon>Eukaryota</taxon>
        <taxon>Metazoa</taxon>
        <taxon>Chordata</taxon>
        <taxon>Craniata</taxon>
        <taxon>Vertebrata</taxon>
        <taxon>Chondrichthyes</taxon>
        <taxon>Elasmobranchii</taxon>
        <taxon>Galeomorphii</taxon>
        <taxon>Galeoidea</taxon>
        <taxon>Carcharhiniformes</taxon>
        <taxon>Scyliorhinidae</taxon>
        <taxon>Scyliorhinus</taxon>
    </lineage>
</organism>
<protein>
    <submittedName>
        <fullName evidence="1">Uncharacterized protein</fullName>
    </submittedName>
</protein>
<keyword evidence="2" id="KW-1185">Reference proteome</keyword>
<evidence type="ECO:0000313" key="1">
    <source>
        <dbReference type="EMBL" id="GCB85618.1"/>
    </source>
</evidence>
<evidence type="ECO:0000313" key="2">
    <source>
        <dbReference type="Proteomes" id="UP000288216"/>
    </source>
</evidence>
<name>A0A401QJX8_SCYTO</name>
<comment type="caution">
    <text evidence="1">The sequence shown here is derived from an EMBL/GenBank/DDBJ whole genome shotgun (WGS) entry which is preliminary data.</text>
</comment>
<dbReference type="AlphaFoldDB" id="A0A401QJX8"/>
<reference evidence="1 2" key="1">
    <citation type="journal article" date="2018" name="Nat. Ecol. Evol.">
        <title>Shark genomes provide insights into elasmobranch evolution and the origin of vertebrates.</title>
        <authorList>
            <person name="Hara Y"/>
            <person name="Yamaguchi K"/>
            <person name="Onimaru K"/>
            <person name="Kadota M"/>
            <person name="Koyanagi M"/>
            <person name="Keeley SD"/>
            <person name="Tatsumi K"/>
            <person name="Tanaka K"/>
            <person name="Motone F"/>
            <person name="Kageyama Y"/>
            <person name="Nozu R"/>
            <person name="Adachi N"/>
            <person name="Nishimura O"/>
            <person name="Nakagawa R"/>
            <person name="Tanegashima C"/>
            <person name="Kiyatake I"/>
            <person name="Matsumoto R"/>
            <person name="Murakumo K"/>
            <person name="Nishida K"/>
            <person name="Terakita A"/>
            <person name="Kuratani S"/>
            <person name="Sato K"/>
            <person name="Hyodo S Kuraku.S."/>
        </authorList>
    </citation>
    <scope>NUCLEOTIDE SEQUENCE [LARGE SCALE GENOMIC DNA]</scope>
</reference>
<dbReference type="EMBL" id="BFAA01187573">
    <property type="protein sequence ID" value="GCB85618.1"/>
    <property type="molecule type" value="Genomic_DNA"/>
</dbReference>
<gene>
    <name evidence="1" type="ORF">scyTo_0026359</name>
</gene>
<dbReference type="Proteomes" id="UP000288216">
    <property type="component" value="Unassembled WGS sequence"/>
</dbReference>
<accession>A0A401QJX8</accession>